<gene>
    <name evidence="2" type="ORF">V8V93_16115</name>
</gene>
<keyword evidence="3" id="KW-1185">Reference proteome</keyword>
<dbReference type="RefSeq" id="WP_338667632.1">
    <property type="nucleotide sequence ID" value="NZ_CP146609.1"/>
</dbReference>
<dbReference type="GO" id="GO:0016757">
    <property type="term" value="F:glycosyltransferase activity"/>
    <property type="evidence" value="ECO:0007669"/>
    <property type="project" value="UniProtKB-KW"/>
</dbReference>
<name>A0ABZ2IV78_9BACT</name>
<protein>
    <submittedName>
        <fullName evidence="2">Glycosyltransferase</fullName>
        <ecNumber evidence="2">2.4.-.-</ecNumber>
    </submittedName>
</protein>
<keyword evidence="2" id="KW-0328">Glycosyltransferase</keyword>
<reference evidence="2 3" key="1">
    <citation type="submission" date="2024-03" db="EMBL/GenBank/DDBJ databases">
        <title>Phenotype and Genome Characterization of a Sulfate-Reducing Bacterium Pseudodesulfovibrio sp. strain 5S69, isolated from Petroleum Reservoir in Tatarstan (Russia).</title>
        <authorList>
            <person name="Bidzhieva S.K."/>
            <person name="Kadnikov V."/>
            <person name="Tourova T.P."/>
            <person name="Samigullina S.R."/>
            <person name="Sokolova D.S."/>
            <person name="Poltaraus A.B."/>
            <person name="Avtukh A.N."/>
            <person name="Tereshina V.M."/>
            <person name="Mardanov A.V."/>
            <person name="Nazina T.N."/>
        </authorList>
    </citation>
    <scope>NUCLEOTIDE SEQUENCE [LARGE SCALE GENOMIC DNA]</scope>
    <source>
        <strain evidence="2 3">5S69</strain>
    </source>
</reference>
<dbReference type="SUPFAM" id="SSF53756">
    <property type="entry name" value="UDP-Glycosyltransferase/glycogen phosphorylase"/>
    <property type="match status" value="1"/>
</dbReference>
<accession>A0ABZ2IV78</accession>
<dbReference type="Proteomes" id="UP001385389">
    <property type="component" value="Chromosome"/>
</dbReference>
<feature type="domain" description="Glycosyl transferase family 1" evidence="1">
    <location>
        <begin position="202"/>
        <end position="357"/>
    </location>
</feature>
<evidence type="ECO:0000313" key="2">
    <source>
        <dbReference type="EMBL" id="WWX21958.1"/>
    </source>
</evidence>
<dbReference type="Gene3D" id="3.40.50.2000">
    <property type="entry name" value="Glycogen Phosphorylase B"/>
    <property type="match status" value="2"/>
</dbReference>
<dbReference type="InterPro" id="IPR001296">
    <property type="entry name" value="Glyco_trans_1"/>
</dbReference>
<evidence type="ECO:0000259" key="1">
    <source>
        <dbReference type="Pfam" id="PF00534"/>
    </source>
</evidence>
<dbReference type="Pfam" id="PF00534">
    <property type="entry name" value="Glycos_transf_1"/>
    <property type="match status" value="1"/>
</dbReference>
<dbReference type="CDD" id="cd03811">
    <property type="entry name" value="GT4_GT28_WabH-like"/>
    <property type="match status" value="1"/>
</dbReference>
<organism evidence="2 3">
    <name type="scientific">Pseudodesulfovibrio methanolicus</name>
    <dbReference type="NCBI Taxonomy" id="3126690"/>
    <lineage>
        <taxon>Bacteria</taxon>
        <taxon>Pseudomonadati</taxon>
        <taxon>Thermodesulfobacteriota</taxon>
        <taxon>Desulfovibrionia</taxon>
        <taxon>Desulfovibrionales</taxon>
        <taxon>Desulfovibrionaceae</taxon>
    </lineage>
</organism>
<sequence>MKKKKRVLFYLPTIGQGGIERVIEHIIDQLHDRVDFCVSGQRLEENSILSRERLGDKAELFDAPGIDMMANRYLPKNVYKLKGYVDRFRPDILFSFWHLPNLVAGLLLSLYPKSKRPRWVLSVHNQSPGFDREKGYKGKFLSSLLVGVARCSDTRITVAPRLIPGCEAYYGQKFDLYYNPAVDDRLSDLAKDDPGHPWLTPDNNTILSIGRLDIMKDFPTLIGAFDIVRKDVPDARLVILGDGPKRNDLQAMIDDRGIADKVDLVGYVANPYAYLSRCRMFALTSTHGEASPMVLAEAMFFSRPVVCTEFYTAPDYIGDNVNGLLAKCKDTGEVAEKILMVLKDQDGAAGRAEHAREMVLERHGVENAARRYFDLISRL</sequence>
<proteinExistence type="predicted"/>
<dbReference type="EMBL" id="CP146609">
    <property type="protein sequence ID" value="WWX21958.1"/>
    <property type="molecule type" value="Genomic_DNA"/>
</dbReference>
<dbReference type="EC" id="2.4.-.-" evidence="2"/>
<dbReference type="PANTHER" id="PTHR12526">
    <property type="entry name" value="GLYCOSYLTRANSFERASE"/>
    <property type="match status" value="1"/>
</dbReference>
<evidence type="ECO:0000313" key="3">
    <source>
        <dbReference type="Proteomes" id="UP001385389"/>
    </source>
</evidence>
<keyword evidence="2" id="KW-0808">Transferase</keyword>